<name>A0ABD0JKQ2_9CAEN</name>
<dbReference type="AlphaFoldDB" id="A0ABD0JKQ2"/>
<proteinExistence type="predicted"/>
<feature type="transmembrane region" description="Helical" evidence="1">
    <location>
        <begin position="20"/>
        <end position="45"/>
    </location>
</feature>
<sequence>MLGAATGVLMMVGDDRTRVIGPMLVFLFVFMSSLLCLNFYISFLLEGFQVARKLLEFNKEEPYIMNFIKSKVRSMMGYRDEKEEQKAHPDQSRG</sequence>
<keyword evidence="1" id="KW-0472">Membrane</keyword>
<accession>A0ABD0JKQ2</accession>
<evidence type="ECO:0000313" key="3">
    <source>
        <dbReference type="Proteomes" id="UP001519460"/>
    </source>
</evidence>
<protein>
    <recommendedName>
        <fullName evidence="4">V-type proton ATPase subunit a</fullName>
    </recommendedName>
</protein>
<dbReference type="EMBL" id="JACVVK020000406">
    <property type="protein sequence ID" value="KAK7475436.1"/>
    <property type="molecule type" value="Genomic_DNA"/>
</dbReference>
<dbReference type="Proteomes" id="UP001519460">
    <property type="component" value="Unassembled WGS sequence"/>
</dbReference>
<evidence type="ECO:0000256" key="1">
    <source>
        <dbReference type="SAM" id="Phobius"/>
    </source>
</evidence>
<comment type="caution">
    <text evidence="2">The sequence shown here is derived from an EMBL/GenBank/DDBJ whole genome shotgun (WGS) entry which is preliminary data.</text>
</comment>
<keyword evidence="1" id="KW-0812">Transmembrane</keyword>
<keyword evidence="3" id="KW-1185">Reference proteome</keyword>
<organism evidence="2 3">
    <name type="scientific">Batillaria attramentaria</name>
    <dbReference type="NCBI Taxonomy" id="370345"/>
    <lineage>
        <taxon>Eukaryota</taxon>
        <taxon>Metazoa</taxon>
        <taxon>Spiralia</taxon>
        <taxon>Lophotrochozoa</taxon>
        <taxon>Mollusca</taxon>
        <taxon>Gastropoda</taxon>
        <taxon>Caenogastropoda</taxon>
        <taxon>Sorbeoconcha</taxon>
        <taxon>Cerithioidea</taxon>
        <taxon>Batillariidae</taxon>
        <taxon>Batillaria</taxon>
    </lineage>
</organism>
<gene>
    <name evidence="2" type="ORF">BaRGS_00033317</name>
</gene>
<evidence type="ECO:0008006" key="4">
    <source>
        <dbReference type="Google" id="ProtNLM"/>
    </source>
</evidence>
<evidence type="ECO:0000313" key="2">
    <source>
        <dbReference type="EMBL" id="KAK7475436.1"/>
    </source>
</evidence>
<reference evidence="2 3" key="1">
    <citation type="journal article" date="2023" name="Sci. Data">
        <title>Genome assembly of the Korean intertidal mud-creeper Batillaria attramentaria.</title>
        <authorList>
            <person name="Patra A.K."/>
            <person name="Ho P.T."/>
            <person name="Jun S."/>
            <person name="Lee S.J."/>
            <person name="Kim Y."/>
            <person name="Won Y.J."/>
        </authorList>
    </citation>
    <scope>NUCLEOTIDE SEQUENCE [LARGE SCALE GENOMIC DNA]</scope>
    <source>
        <strain evidence="2">Wonlab-2016</strain>
    </source>
</reference>
<keyword evidence="1" id="KW-1133">Transmembrane helix</keyword>